<dbReference type="AlphaFoldDB" id="A0A202BCZ9"/>
<name>A0A202BCZ9_CHRVL</name>
<evidence type="ECO:0000313" key="2">
    <source>
        <dbReference type="Proteomes" id="UP000196342"/>
    </source>
</evidence>
<organism evidence="1 2">
    <name type="scientific">Chromobacterium violaceum</name>
    <dbReference type="NCBI Taxonomy" id="536"/>
    <lineage>
        <taxon>Bacteria</taxon>
        <taxon>Pseudomonadati</taxon>
        <taxon>Pseudomonadota</taxon>
        <taxon>Betaproteobacteria</taxon>
        <taxon>Neisseriales</taxon>
        <taxon>Chromobacteriaceae</taxon>
        <taxon>Chromobacterium</taxon>
    </lineage>
</organism>
<evidence type="ECO:0000313" key="1">
    <source>
        <dbReference type="EMBL" id="OVE49424.1"/>
    </source>
</evidence>
<sequence length="85" mass="9426">MENLTELWSVTWIPGYGSLNLETVGDLIEKNNASFRKRDPMRLGAAGGVTIFIGEKKEAQLIANKLQEVLHADAAKRDAKEENRG</sequence>
<protein>
    <submittedName>
        <fullName evidence="1">Uncharacterized protein</fullName>
    </submittedName>
</protein>
<accession>A0A202BCZ9</accession>
<keyword evidence="2" id="KW-1185">Reference proteome</keyword>
<dbReference type="EMBL" id="NHOO01000004">
    <property type="protein sequence ID" value="OVE49424.1"/>
    <property type="molecule type" value="Genomic_DNA"/>
</dbReference>
<proteinExistence type="predicted"/>
<dbReference type="Proteomes" id="UP000196342">
    <property type="component" value="Unassembled WGS sequence"/>
</dbReference>
<reference evidence="1 2" key="1">
    <citation type="submission" date="2017-05" db="EMBL/GenBank/DDBJ databases">
        <title>Chromobacterium violaceum GHPS1 isolated from Hydrocarbon polluted soil in French Guiana display an awesome secondary metabolite arsenal and a battery of drug and heavy-metal-resistance and detoxification of xenobiotics proteins.</title>
        <authorList>
            <person name="Belbahri L."/>
        </authorList>
    </citation>
    <scope>NUCLEOTIDE SEQUENCE [LARGE SCALE GENOMIC DNA]</scope>
    <source>
        <strain evidence="1 2">GHPS1</strain>
    </source>
</reference>
<gene>
    <name evidence="1" type="ORF">CBW21_05950</name>
</gene>
<comment type="caution">
    <text evidence="1">The sequence shown here is derived from an EMBL/GenBank/DDBJ whole genome shotgun (WGS) entry which is preliminary data.</text>
</comment>